<dbReference type="InterPro" id="IPR004616">
    <property type="entry name" value="Leu/Phe-tRNA_Trfase"/>
</dbReference>
<dbReference type="InterPro" id="IPR042221">
    <property type="entry name" value="Leu/Phe-tRNA_Trfase_N"/>
</dbReference>
<comment type="subcellular location">
    <subcellularLocation>
        <location evidence="4">Cytoplasm</location>
    </subcellularLocation>
</comment>
<dbReference type="RefSeq" id="WP_189483929.1">
    <property type="nucleotide sequence ID" value="NZ_BMYR01000013.1"/>
</dbReference>
<keyword evidence="2 4" id="KW-0808">Transferase</keyword>
<keyword evidence="1 4" id="KW-0963">Cytoplasm</keyword>
<reference evidence="6" key="1">
    <citation type="journal article" date="2019" name="Int. J. Syst. Evol. Microbiol.">
        <title>The Global Catalogue of Microorganisms (GCM) 10K type strain sequencing project: providing services to taxonomists for standard genome sequencing and annotation.</title>
        <authorList>
            <consortium name="The Broad Institute Genomics Platform"/>
            <consortium name="The Broad Institute Genome Sequencing Center for Infectious Disease"/>
            <person name="Wu L."/>
            <person name="Ma J."/>
        </authorList>
    </citation>
    <scope>NUCLEOTIDE SEQUENCE [LARGE SCALE GENOMIC DNA]</scope>
    <source>
        <strain evidence="6">KCTC 23723</strain>
    </source>
</reference>
<comment type="catalytic activity">
    <reaction evidence="4">
        <text>L-phenylalanyl-tRNA(Phe) + an N-terminal L-alpha-aminoacyl-[protein] = an N-terminal L-phenylalanyl-L-alpha-aminoacyl-[protein] + tRNA(Phe)</text>
        <dbReference type="Rhea" id="RHEA:43632"/>
        <dbReference type="Rhea" id="RHEA-COMP:9668"/>
        <dbReference type="Rhea" id="RHEA-COMP:9699"/>
        <dbReference type="Rhea" id="RHEA-COMP:10636"/>
        <dbReference type="Rhea" id="RHEA-COMP:10637"/>
        <dbReference type="ChEBI" id="CHEBI:78442"/>
        <dbReference type="ChEBI" id="CHEBI:78531"/>
        <dbReference type="ChEBI" id="CHEBI:78597"/>
        <dbReference type="ChEBI" id="CHEBI:83561"/>
        <dbReference type="EC" id="2.3.2.6"/>
    </reaction>
</comment>
<keyword evidence="3 4" id="KW-0012">Acyltransferase</keyword>
<dbReference type="Gene3D" id="3.30.70.3550">
    <property type="entry name" value="Leucyl/phenylalanyl-tRNA-protein transferase, N-terminal domain"/>
    <property type="match status" value="1"/>
</dbReference>
<evidence type="ECO:0000256" key="4">
    <source>
        <dbReference type="HAMAP-Rule" id="MF_00688"/>
    </source>
</evidence>
<dbReference type="HAMAP" id="MF_00688">
    <property type="entry name" value="Leu_Phe_trans"/>
    <property type="match status" value="1"/>
</dbReference>
<evidence type="ECO:0000256" key="2">
    <source>
        <dbReference type="ARBA" id="ARBA00022679"/>
    </source>
</evidence>
<comment type="similarity">
    <text evidence="4">Belongs to the L/F-transferase family.</text>
</comment>
<dbReference type="PANTHER" id="PTHR30098">
    <property type="entry name" value="LEUCYL/PHENYLALANYL-TRNA--PROTEIN TRANSFERASE"/>
    <property type="match status" value="1"/>
</dbReference>
<organism evidence="5 6">
    <name type="scientific">Alishewanella tabrizica</name>
    <dbReference type="NCBI Taxonomy" id="671278"/>
    <lineage>
        <taxon>Bacteria</taxon>
        <taxon>Pseudomonadati</taxon>
        <taxon>Pseudomonadota</taxon>
        <taxon>Gammaproteobacteria</taxon>
        <taxon>Alteromonadales</taxon>
        <taxon>Alteromonadaceae</taxon>
        <taxon>Alishewanella</taxon>
    </lineage>
</organism>
<accession>A0ABQ2WWF8</accession>
<dbReference type="SUPFAM" id="SSF55729">
    <property type="entry name" value="Acyl-CoA N-acyltransferases (Nat)"/>
    <property type="match status" value="1"/>
</dbReference>
<comment type="caution">
    <text evidence="5">The sequence shown here is derived from an EMBL/GenBank/DDBJ whole genome shotgun (WGS) entry which is preliminary data.</text>
</comment>
<dbReference type="NCBIfam" id="TIGR00667">
    <property type="entry name" value="aat"/>
    <property type="match status" value="1"/>
</dbReference>
<dbReference type="Proteomes" id="UP000634667">
    <property type="component" value="Unassembled WGS sequence"/>
</dbReference>
<name>A0ABQ2WWF8_9ALTE</name>
<comment type="function">
    <text evidence="4">Functions in the N-end rule pathway of protein degradation where it conjugates Leu, Phe and, less efficiently, Met from aminoacyl-tRNAs to the N-termini of proteins containing an N-terminal arginine or lysine.</text>
</comment>
<sequence length="242" mass="27427">MPIYLPELLVEQLSFPPVSRALAEPDGLLAMGGDLSPERLTLAYQSGIFPWFSEGDPLLWWSPSIRAVFPPDTLLLNRTLRKQWQKGEYRITLNQRFAEVMQHCAAPRPSQAQTWILPPMQQAYLTLHQLGVAHSIEIWQHDTVVAGLYGVQLGQLFCGESMFNRIDNGAKFALIALQQHLQQYAEGWIDCQLPNRFLLQLGATPLPRSDYLTLLKRLQTQPAPNGHWSPKTLLLQPARTPL</sequence>
<evidence type="ECO:0000256" key="1">
    <source>
        <dbReference type="ARBA" id="ARBA00022490"/>
    </source>
</evidence>
<evidence type="ECO:0000313" key="5">
    <source>
        <dbReference type="EMBL" id="GGW70881.1"/>
    </source>
</evidence>
<dbReference type="GO" id="GO:0016740">
    <property type="term" value="F:transferase activity"/>
    <property type="evidence" value="ECO:0007669"/>
    <property type="project" value="UniProtKB-KW"/>
</dbReference>
<comment type="catalytic activity">
    <reaction evidence="4">
        <text>N-terminal L-arginyl-[protein] + L-leucyl-tRNA(Leu) = N-terminal L-leucyl-L-arginyl-[protein] + tRNA(Leu) + H(+)</text>
        <dbReference type="Rhea" id="RHEA:50416"/>
        <dbReference type="Rhea" id="RHEA-COMP:9613"/>
        <dbReference type="Rhea" id="RHEA-COMP:9622"/>
        <dbReference type="Rhea" id="RHEA-COMP:12672"/>
        <dbReference type="Rhea" id="RHEA-COMP:12673"/>
        <dbReference type="ChEBI" id="CHEBI:15378"/>
        <dbReference type="ChEBI" id="CHEBI:64719"/>
        <dbReference type="ChEBI" id="CHEBI:78442"/>
        <dbReference type="ChEBI" id="CHEBI:78494"/>
        <dbReference type="ChEBI" id="CHEBI:133044"/>
        <dbReference type="EC" id="2.3.2.6"/>
    </reaction>
</comment>
<evidence type="ECO:0000313" key="6">
    <source>
        <dbReference type="Proteomes" id="UP000634667"/>
    </source>
</evidence>
<dbReference type="InterPro" id="IPR016181">
    <property type="entry name" value="Acyl_CoA_acyltransferase"/>
</dbReference>
<proteinExistence type="inferred from homology"/>
<keyword evidence="6" id="KW-1185">Reference proteome</keyword>
<dbReference type="EMBL" id="BMYR01000013">
    <property type="protein sequence ID" value="GGW70881.1"/>
    <property type="molecule type" value="Genomic_DNA"/>
</dbReference>
<gene>
    <name evidence="4 5" type="primary">aat</name>
    <name evidence="5" type="ORF">GCM10008111_28720</name>
</gene>
<dbReference type="PANTHER" id="PTHR30098:SF2">
    <property type="entry name" value="LEUCYL_PHENYLALANYL-TRNA--PROTEIN TRANSFERASE"/>
    <property type="match status" value="1"/>
</dbReference>
<dbReference type="EC" id="2.3.2.6" evidence="4"/>
<comment type="catalytic activity">
    <reaction evidence="4">
        <text>N-terminal L-lysyl-[protein] + L-leucyl-tRNA(Leu) = N-terminal L-leucyl-L-lysyl-[protein] + tRNA(Leu) + H(+)</text>
        <dbReference type="Rhea" id="RHEA:12340"/>
        <dbReference type="Rhea" id="RHEA-COMP:9613"/>
        <dbReference type="Rhea" id="RHEA-COMP:9622"/>
        <dbReference type="Rhea" id="RHEA-COMP:12670"/>
        <dbReference type="Rhea" id="RHEA-COMP:12671"/>
        <dbReference type="ChEBI" id="CHEBI:15378"/>
        <dbReference type="ChEBI" id="CHEBI:65249"/>
        <dbReference type="ChEBI" id="CHEBI:78442"/>
        <dbReference type="ChEBI" id="CHEBI:78494"/>
        <dbReference type="ChEBI" id="CHEBI:133043"/>
        <dbReference type="EC" id="2.3.2.6"/>
    </reaction>
</comment>
<dbReference type="Pfam" id="PF03588">
    <property type="entry name" value="Leu_Phe_trans"/>
    <property type="match status" value="1"/>
</dbReference>
<dbReference type="InterPro" id="IPR042203">
    <property type="entry name" value="Leu/Phe-tRNA_Trfase_C"/>
</dbReference>
<dbReference type="Gene3D" id="3.40.630.70">
    <property type="entry name" value="Leucyl/phenylalanyl-tRNA-protein transferase, C-terminal domain"/>
    <property type="match status" value="1"/>
</dbReference>
<evidence type="ECO:0000256" key="3">
    <source>
        <dbReference type="ARBA" id="ARBA00023315"/>
    </source>
</evidence>
<protein>
    <recommendedName>
        <fullName evidence="4">Leucyl/phenylalanyl-tRNA--protein transferase</fullName>
        <ecNumber evidence="4">2.3.2.6</ecNumber>
    </recommendedName>
    <alternativeName>
        <fullName evidence="4">L/F-transferase</fullName>
    </alternativeName>
    <alternativeName>
        <fullName evidence="4">Leucyltransferase</fullName>
    </alternativeName>
    <alternativeName>
        <fullName evidence="4">Phenyalanyltransferase</fullName>
    </alternativeName>
</protein>